<dbReference type="PATRIC" id="fig|69222.5.peg.1232"/>
<dbReference type="GO" id="GO:0008320">
    <property type="term" value="F:protein transmembrane transporter activity"/>
    <property type="evidence" value="ECO:0007669"/>
    <property type="project" value="TreeGrafter"/>
</dbReference>
<feature type="domain" description="Haemolysin activator HlyB C-terminal" evidence="5">
    <location>
        <begin position="221"/>
        <end position="536"/>
    </location>
</feature>
<feature type="domain" description="Polypeptide-transport-associated ShlB-type" evidence="6">
    <location>
        <begin position="96"/>
        <end position="159"/>
    </location>
</feature>
<evidence type="ECO:0000259" key="6">
    <source>
        <dbReference type="Pfam" id="PF08479"/>
    </source>
</evidence>
<dbReference type="InterPro" id="IPR005565">
    <property type="entry name" value="Hemolysn_activator_HlyB_C"/>
</dbReference>
<feature type="region of interest" description="Disordered" evidence="4">
    <location>
        <begin position="50"/>
        <end position="70"/>
    </location>
</feature>
<dbReference type="Pfam" id="PF03865">
    <property type="entry name" value="ShlB"/>
    <property type="match status" value="1"/>
</dbReference>
<keyword evidence="1" id="KW-0472">Membrane</keyword>
<dbReference type="EMBL" id="JFHN01000029">
    <property type="protein sequence ID" value="EXU76412.1"/>
    <property type="molecule type" value="Genomic_DNA"/>
</dbReference>
<dbReference type="InterPro" id="IPR051544">
    <property type="entry name" value="TPS_OM_transporter"/>
</dbReference>
<keyword evidence="2" id="KW-0812">Transmembrane</keyword>
<protein>
    <submittedName>
        <fullName evidence="8">Hemolysin activator protein</fullName>
    </submittedName>
</protein>
<accession>A0A014PZK8</accession>
<dbReference type="Pfam" id="PF08479">
    <property type="entry name" value="POTRA_2"/>
    <property type="match status" value="1"/>
</dbReference>
<dbReference type="Proteomes" id="UP000019918">
    <property type="component" value="Unassembled WGS sequence"/>
</dbReference>
<keyword evidence="3" id="KW-0998">Cell outer membrane</keyword>
<evidence type="ECO:0000259" key="5">
    <source>
        <dbReference type="Pfam" id="PF03865"/>
    </source>
</evidence>
<dbReference type="InterPro" id="IPR035251">
    <property type="entry name" value="ShlB_POTRA"/>
</dbReference>
<proteinExistence type="predicted"/>
<dbReference type="STRING" id="69222.BG55_05960"/>
<dbReference type="Gene3D" id="3.10.20.310">
    <property type="entry name" value="membrane protein fhac"/>
    <property type="match status" value="1"/>
</dbReference>
<comment type="caution">
    <text evidence="8">The sequence shown here is derived from an EMBL/GenBank/DDBJ whole genome shotgun (WGS) entry which is preliminary data.</text>
</comment>
<evidence type="ECO:0000259" key="7">
    <source>
        <dbReference type="Pfam" id="PF17287"/>
    </source>
</evidence>
<dbReference type="Gene3D" id="2.40.160.50">
    <property type="entry name" value="membrane protein fhac: a member of the omp85/tpsb transporter family"/>
    <property type="match status" value="1"/>
</dbReference>
<dbReference type="GO" id="GO:0098046">
    <property type="term" value="C:type V protein secretion system complex"/>
    <property type="evidence" value="ECO:0007669"/>
    <property type="project" value="TreeGrafter"/>
</dbReference>
<feature type="domain" description="ShlB POTRA" evidence="7">
    <location>
        <begin position="162"/>
        <end position="216"/>
    </location>
</feature>
<dbReference type="InterPro" id="IPR013686">
    <property type="entry name" value="Polypept-transport_assoc_ShlB"/>
</dbReference>
<keyword evidence="1" id="KW-1134">Transmembrane beta strand</keyword>
<organism evidence="8 9">
    <name type="scientific">Erwinia mallotivora</name>
    <dbReference type="NCBI Taxonomy" id="69222"/>
    <lineage>
        <taxon>Bacteria</taxon>
        <taxon>Pseudomonadati</taxon>
        <taxon>Pseudomonadota</taxon>
        <taxon>Gammaproteobacteria</taxon>
        <taxon>Enterobacterales</taxon>
        <taxon>Erwiniaceae</taxon>
        <taxon>Erwinia</taxon>
    </lineage>
</organism>
<evidence type="ECO:0000313" key="9">
    <source>
        <dbReference type="Proteomes" id="UP000019918"/>
    </source>
</evidence>
<name>A0A014PZK8_9GAMM</name>
<sequence length="572" mass="65909">MDSFLSIRTMMPVFIIILVSLNTETQAAEAPTENAIKSLHDQSINQIEQDKNRKEKLLKTERGERSTKQETNKEIIHFPDEKTCYVIDKVSWKKDNANLNLRTLDYFTHQAQGKCLGIKGIRLLTKVLQDEIIRLGYITTRINLPEQDLNKRELYFDINAGKISKIRLKEGGSNYINLKTTLPFREGDLLSLSELEQGSFNLQRVAGSQVRLNVIPGERKGESEILINRYQDKYWQVSAWMDDAGNKSTGRYQAGGALYLNNVTSLSDTLFISAGHDLNHRNKPEGNNNQSIGYSVPFGFWWMDLYASQSRYKQHIEGNSLDWMLNNKNYYFSTQISRLLSHTVHQKSIVELQIFNAGTHYYYNDYELTSMHKRNAGWKVRLQHQHYFDNAAVSASLSYQKKMPWFSSSKTVEQQYGLIDSAGRIITLDLQGSMNFSLLGQRLNYSPRFNLQLSPDTLSSLDRYSLGNRWTVKGFNGENNLQDNQGWFFSNDISWVFAGKNYQPYLGIDFGQVIGDYSQQYYSGRTLTGSVAGLRGRLWNTHYDFFFGAPLYKPQGLHTDPLNLGFSLYWKY</sequence>
<dbReference type="PIRSF" id="PIRSF029745">
    <property type="entry name" value="FhaC"/>
    <property type="match status" value="1"/>
</dbReference>
<dbReference type="InterPro" id="IPR027282">
    <property type="entry name" value="TPS"/>
</dbReference>
<evidence type="ECO:0000256" key="4">
    <source>
        <dbReference type="SAM" id="MobiDB-lite"/>
    </source>
</evidence>
<evidence type="ECO:0000256" key="1">
    <source>
        <dbReference type="ARBA" id="ARBA00022452"/>
    </source>
</evidence>
<evidence type="ECO:0000313" key="8">
    <source>
        <dbReference type="EMBL" id="EXU76412.1"/>
    </source>
</evidence>
<evidence type="ECO:0000256" key="3">
    <source>
        <dbReference type="ARBA" id="ARBA00023237"/>
    </source>
</evidence>
<dbReference type="Pfam" id="PF17287">
    <property type="entry name" value="POTRA_3"/>
    <property type="match status" value="1"/>
</dbReference>
<dbReference type="PANTHER" id="PTHR34597:SF3">
    <property type="entry name" value="OUTER MEMBRANE TRANSPORTER CDIB"/>
    <property type="match status" value="1"/>
</dbReference>
<dbReference type="PANTHER" id="PTHR34597">
    <property type="entry name" value="SLR1661 PROTEIN"/>
    <property type="match status" value="1"/>
</dbReference>
<gene>
    <name evidence="8" type="ORF">BG55_05960</name>
</gene>
<dbReference type="AlphaFoldDB" id="A0A014PZK8"/>
<reference evidence="8 9" key="1">
    <citation type="submission" date="2014-02" db="EMBL/GenBank/DDBJ databases">
        <title>Draft genome of Erwinia mallotivora strain BT-MARDI, a papaya dieback pathogen.</title>
        <authorList>
            <person name="Redzuan R."/>
            <person name="Abu Bakar N."/>
            <person name="Badrun R."/>
            <person name="Mohd Raih M.F."/>
            <person name="Rozano L."/>
            <person name="Mat Amin N."/>
        </authorList>
    </citation>
    <scope>NUCLEOTIDE SEQUENCE [LARGE SCALE GENOMIC DNA]</scope>
    <source>
        <strain evidence="8 9">BT-MARDI</strain>
    </source>
</reference>
<keyword evidence="9" id="KW-1185">Reference proteome</keyword>
<evidence type="ECO:0000256" key="2">
    <source>
        <dbReference type="ARBA" id="ARBA00022692"/>
    </source>
</evidence>
<dbReference type="GO" id="GO:0046819">
    <property type="term" value="P:protein secretion by the type V secretion system"/>
    <property type="evidence" value="ECO:0007669"/>
    <property type="project" value="TreeGrafter"/>
</dbReference>